<reference evidence="2 4" key="1">
    <citation type="submission" date="2017-12" db="EMBL/GenBank/DDBJ databases">
        <authorList>
            <person name="Pombert J.-F."/>
            <person name="Haag K.L."/>
            <person name="Ebert D."/>
        </authorList>
    </citation>
    <scope>NUCLEOTIDE SEQUENCE [LARGE SCALE GENOMIC DNA]</scope>
    <source>
        <strain evidence="2">BE-OM-2</strain>
    </source>
</reference>
<dbReference type="VEuPathDB" id="MicrosporidiaDB:CWI36_0720p0050"/>
<proteinExistence type="predicted"/>
<dbReference type="VEuPathDB" id="MicrosporidiaDB:CWI36_2944p0010"/>
<sequence>MELEENKTELFKEFIKIASSSEVLRYARKLNNEELKSFVQIIEERNNELKNKHSSLLEDLEVSKNVVSQYLKVLWRRVPTEIHKHLADKFYSIHNEINDNA</sequence>
<keyword evidence="4" id="KW-1185">Reference proteome</keyword>
<dbReference type="AlphaFoldDB" id="A0A4Q9KRR0"/>
<name>A0A4Q9KRR0_9MICR</name>
<dbReference type="EMBL" id="PITI01000720">
    <property type="protein sequence ID" value="TBU04737.1"/>
    <property type="molecule type" value="Genomic_DNA"/>
</dbReference>
<dbReference type="VEuPathDB" id="MicrosporidiaDB:CWI39_0142p0050"/>
<evidence type="ECO:0000313" key="3">
    <source>
        <dbReference type="EMBL" id="TBU04737.1"/>
    </source>
</evidence>
<dbReference type="Proteomes" id="UP000291404">
    <property type="component" value="Unassembled WGS sequence"/>
</dbReference>
<feature type="coiled-coil region" evidence="1">
    <location>
        <begin position="32"/>
        <end position="59"/>
    </location>
</feature>
<evidence type="ECO:0000313" key="2">
    <source>
        <dbReference type="EMBL" id="TBT97378.1"/>
    </source>
</evidence>
<keyword evidence="1" id="KW-0175">Coiled coil</keyword>
<evidence type="ECO:0000256" key="1">
    <source>
        <dbReference type="SAM" id="Coils"/>
    </source>
</evidence>
<gene>
    <name evidence="3" type="ORF">CWI36_0720p0050</name>
    <name evidence="2" type="ORF">CWI36_2944p0010</name>
</gene>
<evidence type="ECO:0000313" key="4">
    <source>
        <dbReference type="Proteomes" id="UP000291404"/>
    </source>
</evidence>
<accession>A0A4Q9KRR0</accession>
<dbReference type="EMBL" id="PITI01002944">
    <property type="protein sequence ID" value="TBT97378.1"/>
    <property type="molecule type" value="Genomic_DNA"/>
</dbReference>
<organism evidence="2 4">
    <name type="scientific">Hamiltosporidium magnivora</name>
    <dbReference type="NCBI Taxonomy" id="148818"/>
    <lineage>
        <taxon>Eukaryota</taxon>
        <taxon>Fungi</taxon>
        <taxon>Fungi incertae sedis</taxon>
        <taxon>Microsporidia</taxon>
        <taxon>Dubosqiidae</taxon>
        <taxon>Hamiltosporidium</taxon>
    </lineage>
</organism>
<comment type="caution">
    <text evidence="2">The sequence shown here is derived from an EMBL/GenBank/DDBJ whole genome shotgun (WGS) entry which is preliminary data.</text>
</comment>
<protein>
    <submittedName>
        <fullName evidence="2">Uncharacterized protein</fullName>
    </submittedName>
</protein>